<comment type="caution">
    <text evidence="1">The sequence shown here is derived from an EMBL/GenBank/DDBJ whole genome shotgun (WGS) entry which is preliminary data.</text>
</comment>
<dbReference type="AlphaFoldDB" id="A0A6G0QMF9"/>
<dbReference type="EMBL" id="QXFY01002652">
    <property type="protein sequence ID" value="KAE9294263.1"/>
    <property type="molecule type" value="Genomic_DNA"/>
</dbReference>
<gene>
    <name evidence="1" type="ORF">PF008_g24594</name>
</gene>
<evidence type="ECO:0000313" key="2">
    <source>
        <dbReference type="Proteomes" id="UP000486351"/>
    </source>
</evidence>
<evidence type="ECO:0000313" key="1">
    <source>
        <dbReference type="EMBL" id="KAE9294263.1"/>
    </source>
</evidence>
<proteinExistence type="predicted"/>
<reference evidence="1 2" key="1">
    <citation type="submission" date="2018-09" db="EMBL/GenBank/DDBJ databases">
        <title>Genomic investigation of the strawberry pathogen Phytophthora fragariae indicates pathogenicity is determined by transcriptional variation in three key races.</title>
        <authorList>
            <person name="Adams T.M."/>
            <person name="Armitage A.D."/>
            <person name="Sobczyk M.K."/>
            <person name="Bates H.J."/>
            <person name="Dunwell J.M."/>
            <person name="Nellist C.F."/>
            <person name="Harrison R.J."/>
        </authorList>
    </citation>
    <scope>NUCLEOTIDE SEQUENCE [LARGE SCALE GENOMIC DNA]</scope>
    <source>
        <strain evidence="1 2">NOV-77</strain>
    </source>
</reference>
<dbReference type="Proteomes" id="UP000486351">
    <property type="component" value="Unassembled WGS sequence"/>
</dbReference>
<dbReference type="PROSITE" id="PS51257">
    <property type="entry name" value="PROKAR_LIPOPROTEIN"/>
    <property type="match status" value="1"/>
</dbReference>
<sequence length="53" mass="5691">MKSTSKCPAFLCASGSSIWAFGGCSGCDDWKPTRSAIASRENRLGPRVHFAEI</sequence>
<name>A0A6G0QMF9_9STRA</name>
<organism evidence="1 2">
    <name type="scientific">Phytophthora fragariae</name>
    <dbReference type="NCBI Taxonomy" id="53985"/>
    <lineage>
        <taxon>Eukaryota</taxon>
        <taxon>Sar</taxon>
        <taxon>Stramenopiles</taxon>
        <taxon>Oomycota</taxon>
        <taxon>Peronosporomycetes</taxon>
        <taxon>Peronosporales</taxon>
        <taxon>Peronosporaceae</taxon>
        <taxon>Phytophthora</taxon>
    </lineage>
</organism>
<accession>A0A6G0QMF9</accession>
<protein>
    <submittedName>
        <fullName evidence="1">Uncharacterized protein</fullName>
    </submittedName>
</protein>